<dbReference type="RefSeq" id="WP_237602153.1">
    <property type="nucleotide sequence ID" value="NZ_JAIRBA010000006.1"/>
</dbReference>
<comment type="caution">
    <text evidence="1">The sequence shown here is derived from an EMBL/GenBank/DDBJ whole genome shotgun (WGS) entry which is preliminary data.</text>
</comment>
<protein>
    <submittedName>
        <fullName evidence="1">Uncharacterized protein</fullName>
    </submittedName>
</protein>
<evidence type="ECO:0000313" key="2">
    <source>
        <dbReference type="Proteomes" id="UP001139461"/>
    </source>
</evidence>
<name>A0A9X1QUT8_9FLAO</name>
<gene>
    <name evidence="1" type="ORF">K8089_04820</name>
</gene>
<organism evidence="1 2">
    <name type="scientific">Aequorivita vitellina</name>
    <dbReference type="NCBI Taxonomy" id="2874475"/>
    <lineage>
        <taxon>Bacteria</taxon>
        <taxon>Pseudomonadati</taxon>
        <taxon>Bacteroidota</taxon>
        <taxon>Flavobacteriia</taxon>
        <taxon>Flavobacteriales</taxon>
        <taxon>Flavobacteriaceae</taxon>
        <taxon>Aequorivita</taxon>
    </lineage>
</organism>
<dbReference type="EMBL" id="JAIRBA010000006">
    <property type="protein sequence ID" value="MCG2418336.1"/>
    <property type="molecule type" value="Genomic_DNA"/>
</dbReference>
<reference evidence="1" key="1">
    <citation type="submission" date="2021-09" db="EMBL/GenBank/DDBJ databases">
        <title>Genome of Aequorivita sp. strain F47161.</title>
        <authorList>
            <person name="Wang Y."/>
        </authorList>
    </citation>
    <scope>NUCLEOTIDE SEQUENCE</scope>
    <source>
        <strain evidence="1">F47161</strain>
    </source>
</reference>
<keyword evidence="2" id="KW-1185">Reference proteome</keyword>
<evidence type="ECO:0000313" key="1">
    <source>
        <dbReference type="EMBL" id="MCG2418336.1"/>
    </source>
</evidence>
<dbReference type="Proteomes" id="UP001139461">
    <property type="component" value="Unassembled WGS sequence"/>
</dbReference>
<proteinExistence type="predicted"/>
<accession>A0A9X1QUT8</accession>
<sequence>MKNLDCIELISTKTVKNFTLPVSLKNCNLSAVLKHFGLSQADAVVTHLGRKNVEVAYWEINIETKNKTVLKIWAADNRIVKIDLVKTFSNTEKVEDMLQQLPKANTKLSYYYGVINLEEKALIYPEKGIAFFLGFTKGVINYISYFQPTTIANYINTLHPTKAPREF</sequence>
<dbReference type="AlphaFoldDB" id="A0A9X1QUT8"/>